<proteinExistence type="predicted"/>
<evidence type="ECO:0000313" key="2">
    <source>
        <dbReference type="EMBL" id="WIM97983.1"/>
    </source>
</evidence>
<evidence type="ECO:0000256" key="1">
    <source>
        <dbReference type="SAM" id="MobiDB-lite"/>
    </source>
</evidence>
<name>A0ABY8WLM0_9ACTN</name>
<gene>
    <name evidence="2" type="ORF">ACTOB_001551</name>
</gene>
<dbReference type="EMBL" id="CP126980">
    <property type="protein sequence ID" value="WIM97983.1"/>
    <property type="molecule type" value="Genomic_DNA"/>
</dbReference>
<evidence type="ECO:0000313" key="3">
    <source>
        <dbReference type="Proteomes" id="UP001240150"/>
    </source>
</evidence>
<feature type="compositionally biased region" description="Polar residues" evidence="1">
    <location>
        <begin position="278"/>
        <end position="293"/>
    </location>
</feature>
<organism evidence="2 3">
    <name type="scientific">Actinoplanes oblitus</name>
    <dbReference type="NCBI Taxonomy" id="3040509"/>
    <lineage>
        <taxon>Bacteria</taxon>
        <taxon>Bacillati</taxon>
        <taxon>Actinomycetota</taxon>
        <taxon>Actinomycetes</taxon>
        <taxon>Micromonosporales</taxon>
        <taxon>Micromonosporaceae</taxon>
        <taxon>Actinoplanes</taxon>
    </lineage>
</organism>
<feature type="region of interest" description="Disordered" evidence="1">
    <location>
        <begin position="1"/>
        <end position="29"/>
    </location>
</feature>
<protein>
    <submittedName>
        <fullName evidence="2">Uncharacterized protein</fullName>
    </submittedName>
</protein>
<feature type="region of interest" description="Disordered" evidence="1">
    <location>
        <begin position="278"/>
        <end position="334"/>
    </location>
</feature>
<dbReference type="RefSeq" id="WP_284919376.1">
    <property type="nucleotide sequence ID" value="NZ_CP126980.1"/>
</dbReference>
<sequence>MGEQAPFDDQGIANPYDKQTAANTNTPWLHDGPKVDVDLDGLREYAKLMMKAQLDLSSRRTHLSQLFELPTTAWDGEVLGEAAWIRSQMSANASELNTYLSNLGQSLMNIGSAAQTVADIYEHGDAVSAASMNDVLFAFGDKSVPRPDGLPSYLGKTYSDALAEGSKEAGPAADSAEWVDQGTVANGPYQTLQTSVANGQRRTIETTTIPNSGTTIVTTTVYDKKGHVVSTFTTRTETTYDATTNVQTTKETTSSGKTVTGTTTSEKRYANGEVVHEVTTSTDGKGGVTSQRSTDVDADGVRTDVTRTPNTDTDDKTDMKESDRVVYGKETKSEKAVTKEIADDYYPEGTRG</sequence>
<keyword evidence="3" id="KW-1185">Reference proteome</keyword>
<feature type="compositionally biased region" description="Basic and acidic residues" evidence="1">
    <location>
        <begin position="313"/>
        <end position="334"/>
    </location>
</feature>
<reference evidence="2 3" key="1">
    <citation type="submission" date="2023-06" db="EMBL/GenBank/DDBJ databases">
        <authorList>
            <person name="Yushchuk O."/>
            <person name="Binda E."/>
            <person name="Ruckert-Reed C."/>
            <person name="Fedorenko V."/>
            <person name="Kalinowski J."/>
            <person name="Marinelli F."/>
        </authorList>
    </citation>
    <scope>NUCLEOTIDE SEQUENCE [LARGE SCALE GENOMIC DNA]</scope>
    <source>
        <strain evidence="2 3">NRRL 3884</strain>
    </source>
</reference>
<accession>A0ABY8WLM0</accession>
<dbReference type="Proteomes" id="UP001240150">
    <property type="component" value="Chromosome"/>
</dbReference>